<dbReference type="Proteomes" id="UP001154078">
    <property type="component" value="Chromosome 7"/>
</dbReference>
<sequence length="252" mass="28653">MLYRCKNCPGSEALEQLMLDIFSKNDLETDDNIAYKQWVRNGKSKLVNMTSTNEDFVKELSKAAVPKLPCKPGDSATSAVYETLLTCGLDDQIKCKSFDTTATNNGPRNGACILLEQNMKKDMWWLACRHHVMEIMLEAVLLQALGPLTSPEILIFKVSLKIKKKMVDALKNIGIDQSPMKRITLDDNVIQNKSLEDFVFSKTLRILSITGIPSTFLEKNVEVWEEDDDYKLHNKLHTTNKEQKQYLLLLHG</sequence>
<reference evidence="1" key="1">
    <citation type="submission" date="2021-12" db="EMBL/GenBank/DDBJ databases">
        <authorList>
            <person name="King R."/>
        </authorList>
    </citation>
    <scope>NUCLEOTIDE SEQUENCE</scope>
</reference>
<evidence type="ECO:0000313" key="2">
    <source>
        <dbReference type="Proteomes" id="UP001154078"/>
    </source>
</evidence>
<accession>A0A9P0BDI8</accession>
<organism evidence="1 2">
    <name type="scientific">Brassicogethes aeneus</name>
    <name type="common">Rape pollen beetle</name>
    <name type="synonym">Meligethes aeneus</name>
    <dbReference type="NCBI Taxonomy" id="1431903"/>
    <lineage>
        <taxon>Eukaryota</taxon>
        <taxon>Metazoa</taxon>
        <taxon>Ecdysozoa</taxon>
        <taxon>Arthropoda</taxon>
        <taxon>Hexapoda</taxon>
        <taxon>Insecta</taxon>
        <taxon>Pterygota</taxon>
        <taxon>Neoptera</taxon>
        <taxon>Endopterygota</taxon>
        <taxon>Coleoptera</taxon>
        <taxon>Polyphaga</taxon>
        <taxon>Cucujiformia</taxon>
        <taxon>Nitidulidae</taxon>
        <taxon>Meligethinae</taxon>
        <taxon>Brassicogethes</taxon>
    </lineage>
</organism>
<gene>
    <name evidence="1" type="ORF">MELIAE_LOCUS10210</name>
</gene>
<dbReference type="AlphaFoldDB" id="A0A9P0BDI8"/>
<evidence type="ECO:0000313" key="1">
    <source>
        <dbReference type="EMBL" id="CAH0560462.1"/>
    </source>
</evidence>
<dbReference type="EMBL" id="OV121138">
    <property type="protein sequence ID" value="CAH0560462.1"/>
    <property type="molecule type" value="Genomic_DNA"/>
</dbReference>
<keyword evidence="2" id="KW-1185">Reference proteome</keyword>
<name>A0A9P0BDI8_BRAAE</name>
<dbReference type="OrthoDB" id="6774905at2759"/>
<proteinExistence type="predicted"/>
<protein>
    <submittedName>
        <fullName evidence="1">Uncharacterized protein</fullName>
    </submittedName>
</protein>